<evidence type="ECO:0000313" key="3">
    <source>
        <dbReference type="EMBL" id="QNF31280.1"/>
    </source>
</evidence>
<evidence type="ECO:0000313" key="4">
    <source>
        <dbReference type="Proteomes" id="UP000515237"/>
    </source>
</evidence>
<evidence type="ECO:0000259" key="2">
    <source>
        <dbReference type="Pfam" id="PF03713"/>
    </source>
</evidence>
<dbReference type="Proteomes" id="UP000515237">
    <property type="component" value="Plasmid unnamed1"/>
</dbReference>
<name>A0A7G7G296_9BACT</name>
<sequence>MKHRIYLAQFLGILLTTFIVASCDSDDEDATGLVTTPHDQNEMMTIMHSMMAEMDKMQMNSEPDVDFAKMMVMHHQGAINMANEELEHGVDAEMKAMAQKIKTEQEQEIQQFNSFLNSYQPDQPMNMEFHMEVMESMDKMDRESDLRVLTGATDQDFAQLMIPHHQAAMENAQSVLKYGNSPEIKTMAQNIIDSQMMDIKELQDWLLEHKPY</sequence>
<dbReference type="Pfam" id="PF03713">
    <property type="entry name" value="DUF305"/>
    <property type="match status" value="1"/>
</dbReference>
<dbReference type="PANTHER" id="PTHR36933">
    <property type="entry name" value="SLL0788 PROTEIN"/>
    <property type="match status" value="1"/>
</dbReference>
<keyword evidence="3" id="KW-0614">Plasmid</keyword>
<proteinExistence type="predicted"/>
<dbReference type="AlphaFoldDB" id="A0A7G7G296"/>
<organism evidence="3 4">
    <name type="scientific">Adhaeribacter swui</name>
    <dbReference type="NCBI Taxonomy" id="2086471"/>
    <lineage>
        <taxon>Bacteria</taxon>
        <taxon>Pseudomonadati</taxon>
        <taxon>Bacteroidota</taxon>
        <taxon>Cytophagia</taxon>
        <taxon>Cytophagales</taxon>
        <taxon>Hymenobacteraceae</taxon>
        <taxon>Adhaeribacter</taxon>
    </lineage>
</organism>
<accession>A0A7G7G296</accession>
<reference evidence="3 4" key="1">
    <citation type="journal article" date="2018" name="Int. J. Syst. Evol. Microbiol.">
        <title>Adhaeribacter swui sp. nov., isolated from wet mud.</title>
        <authorList>
            <person name="Kim D.U."/>
            <person name="Kim K.W."/>
            <person name="Kang M.S."/>
            <person name="Kim J.Y."/>
            <person name="Jang J.H."/>
            <person name="Kim M.K."/>
        </authorList>
    </citation>
    <scope>NUCLEOTIDE SEQUENCE [LARGE SCALE GENOMIC DNA]</scope>
    <source>
        <strain evidence="3 4">KCTC 52873</strain>
        <plasmid evidence="3">unnamed1</plasmid>
    </source>
</reference>
<evidence type="ECO:0000256" key="1">
    <source>
        <dbReference type="SAM" id="SignalP"/>
    </source>
</evidence>
<geneLocation type="plasmid" evidence="3 4">
    <name>unnamed1</name>
</geneLocation>
<dbReference type="KEGG" id="aswu:HUW51_00560"/>
<dbReference type="Gene3D" id="1.20.1260.10">
    <property type="match status" value="2"/>
</dbReference>
<feature type="chain" id="PRO_5028874360" evidence="1">
    <location>
        <begin position="22"/>
        <end position="212"/>
    </location>
</feature>
<dbReference type="PROSITE" id="PS51257">
    <property type="entry name" value="PROKAR_LIPOPROTEIN"/>
    <property type="match status" value="1"/>
</dbReference>
<protein>
    <submittedName>
        <fullName evidence="3">DUF305 domain-containing protein</fullName>
    </submittedName>
</protein>
<keyword evidence="1" id="KW-0732">Signal</keyword>
<gene>
    <name evidence="3" type="ORF">HUW51_00560</name>
</gene>
<keyword evidence="4" id="KW-1185">Reference proteome</keyword>
<dbReference type="RefSeq" id="WP_185269839.1">
    <property type="nucleotide sequence ID" value="NZ_CP055154.1"/>
</dbReference>
<feature type="domain" description="DUF305" evidence="2">
    <location>
        <begin position="64"/>
        <end position="206"/>
    </location>
</feature>
<feature type="signal peptide" evidence="1">
    <location>
        <begin position="1"/>
        <end position="21"/>
    </location>
</feature>
<dbReference type="PANTHER" id="PTHR36933:SF1">
    <property type="entry name" value="SLL0788 PROTEIN"/>
    <property type="match status" value="1"/>
</dbReference>
<dbReference type="EMBL" id="CP055154">
    <property type="protein sequence ID" value="QNF31280.1"/>
    <property type="molecule type" value="Genomic_DNA"/>
</dbReference>
<dbReference type="InterPro" id="IPR005183">
    <property type="entry name" value="DUF305_CopM-like"/>
</dbReference>
<dbReference type="InterPro" id="IPR012347">
    <property type="entry name" value="Ferritin-like"/>
</dbReference>